<dbReference type="EMBL" id="CAJHUC010001731">
    <property type="protein sequence ID" value="CAD7702173.1"/>
    <property type="molecule type" value="Genomic_DNA"/>
</dbReference>
<organism evidence="1 2">
    <name type="scientific">Ostreobium quekettii</name>
    <dbReference type="NCBI Taxonomy" id="121088"/>
    <lineage>
        <taxon>Eukaryota</taxon>
        <taxon>Viridiplantae</taxon>
        <taxon>Chlorophyta</taxon>
        <taxon>core chlorophytes</taxon>
        <taxon>Ulvophyceae</taxon>
        <taxon>TCBD clade</taxon>
        <taxon>Bryopsidales</taxon>
        <taxon>Ostreobineae</taxon>
        <taxon>Ostreobiaceae</taxon>
        <taxon>Ostreobium</taxon>
    </lineage>
</organism>
<dbReference type="AlphaFoldDB" id="A0A8S1J8E4"/>
<gene>
    <name evidence="1" type="ORF">OSTQU699_LOCUS7530</name>
</gene>
<dbReference type="Proteomes" id="UP000708148">
    <property type="component" value="Unassembled WGS sequence"/>
</dbReference>
<name>A0A8S1J8E4_9CHLO</name>
<proteinExistence type="predicted"/>
<sequence length="200" mass="22166">MIPMGGQLPVIPQNVVGVGGAAGMVHPSTGYMIARALETAPSIVSAVAPYLKAHRGQKVDLALLSRKGWAAAWPTDEQRQWGFMNLGMQILCELDPQGLRSFFRAFFSLDDWLWGGYLSWRLSAVECVVMGLALLQVAPLRFRGQLVWTALPFLPEFARAWAAGLLWRAPSPGVSLRLRHRWKAEQQQKLEQRSNAEASA</sequence>
<dbReference type="OrthoDB" id="2015447at2759"/>
<evidence type="ECO:0000313" key="1">
    <source>
        <dbReference type="EMBL" id="CAD7702173.1"/>
    </source>
</evidence>
<comment type="caution">
    <text evidence="1">The sequence shown here is derived from an EMBL/GenBank/DDBJ whole genome shotgun (WGS) entry which is preliminary data.</text>
</comment>
<protein>
    <submittedName>
        <fullName evidence="1">Uncharacterized protein</fullName>
    </submittedName>
</protein>
<keyword evidence="2" id="KW-1185">Reference proteome</keyword>
<reference evidence="1" key="1">
    <citation type="submission" date="2020-12" db="EMBL/GenBank/DDBJ databases">
        <authorList>
            <person name="Iha C."/>
        </authorList>
    </citation>
    <scope>NUCLEOTIDE SEQUENCE</scope>
</reference>
<dbReference type="Pfam" id="PF05834">
    <property type="entry name" value="Lycopene_cycl"/>
    <property type="match status" value="1"/>
</dbReference>
<dbReference type="PANTHER" id="PTHR39757">
    <property type="match status" value="1"/>
</dbReference>
<evidence type="ECO:0000313" key="2">
    <source>
        <dbReference type="Proteomes" id="UP000708148"/>
    </source>
</evidence>
<dbReference type="PANTHER" id="PTHR39757:SF5">
    <property type="entry name" value="OS02G0190600 PROTEIN"/>
    <property type="match status" value="1"/>
</dbReference>
<accession>A0A8S1J8E4</accession>